<evidence type="ECO:0000313" key="3">
    <source>
        <dbReference type="Proteomes" id="UP000013776"/>
    </source>
</evidence>
<protein>
    <submittedName>
        <fullName evidence="2">Uncharacterized protein</fullName>
    </submittedName>
</protein>
<feature type="compositionally biased region" description="Basic and acidic residues" evidence="1">
    <location>
        <begin position="8"/>
        <end position="22"/>
    </location>
</feature>
<feature type="compositionally biased region" description="Polar residues" evidence="1">
    <location>
        <begin position="149"/>
        <end position="164"/>
    </location>
</feature>
<accession>R4X9I9</accession>
<feature type="region of interest" description="Disordered" evidence="1">
    <location>
        <begin position="1"/>
        <end position="22"/>
    </location>
</feature>
<dbReference type="OrthoDB" id="5397087at2759"/>
<sequence length="386" mass="43166">MPASIVKKPSDRERAYIAASRRSDRSVEARVESARRASEIHQRRTGKSLKVTEKDVLAEEMYEEEDDELPAQYRNLNAHLQTGSSDFDARLQAYLANAVAFRKALTGVAKNRDKSQNVDFVHTRQLADHEALFPKHSDAWKDIIIPKSSETSTSPFVPQGTPSQDTKRGASNPYDPRSSSLSNRRMSATQQQGIKMDSMGTLRPSDLKSRVGTYRPSSRHPSLPQANKDRQQTSSPSEQIKSAGINYDNLDQSSLRLANNQSTMKQGQVTTSPFSSKLPANAADMLMPVYRPRPDDDLSPNHLHLFDASLFHPAPHNTIDATLLAPTSYKTAPVTTNEYAPQSMTNNWQYNNVKDTSASRKLVEDNMWGTFINDTSTEAWDWINAP</sequence>
<reference evidence="2 3" key="1">
    <citation type="journal article" date="2013" name="MBio">
        <title>Genome sequencing of the plant pathogen Taphrina deformans, the causal agent of peach leaf curl.</title>
        <authorList>
            <person name="Cisse O.H."/>
            <person name="Almeida J.M.G.C.F."/>
            <person name="Fonseca A."/>
            <person name="Kumar A.A."/>
            <person name="Salojaervi J."/>
            <person name="Overmyer K."/>
            <person name="Hauser P.M."/>
            <person name="Pagni M."/>
        </authorList>
    </citation>
    <scope>NUCLEOTIDE SEQUENCE [LARGE SCALE GENOMIC DNA]</scope>
    <source>
        <strain evidence="3">PYCC 5710 / ATCC 11124 / CBS 356.35 / IMI 108563 / JCM 9778 / NBRC 8474</strain>
    </source>
</reference>
<dbReference type="STRING" id="1097556.R4X9I9"/>
<dbReference type="eggNOG" id="ENOG502S5P0">
    <property type="taxonomic scope" value="Eukaryota"/>
</dbReference>
<name>R4X9I9_TAPDE</name>
<dbReference type="EMBL" id="CAHR02000018">
    <property type="protein sequence ID" value="CCG80894.1"/>
    <property type="molecule type" value="Genomic_DNA"/>
</dbReference>
<evidence type="ECO:0000313" key="2">
    <source>
        <dbReference type="EMBL" id="CCG80894.1"/>
    </source>
</evidence>
<feature type="compositionally biased region" description="Polar residues" evidence="1">
    <location>
        <begin position="177"/>
        <end position="193"/>
    </location>
</feature>
<dbReference type="VEuPathDB" id="FungiDB:TAPDE_000547"/>
<comment type="caution">
    <text evidence="2">The sequence shown here is derived from an EMBL/GenBank/DDBJ whole genome shotgun (WGS) entry which is preliminary data.</text>
</comment>
<dbReference type="AlphaFoldDB" id="R4X9I9"/>
<proteinExistence type="predicted"/>
<keyword evidence="3" id="KW-1185">Reference proteome</keyword>
<feature type="region of interest" description="Disordered" evidence="1">
    <location>
        <begin position="149"/>
        <end position="246"/>
    </location>
</feature>
<evidence type="ECO:0000256" key="1">
    <source>
        <dbReference type="SAM" id="MobiDB-lite"/>
    </source>
</evidence>
<dbReference type="Proteomes" id="UP000013776">
    <property type="component" value="Unassembled WGS sequence"/>
</dbReference>
<organism evidence="2 3">
    <name type="scientific">Taphrina deformans (strain PYCC 5710 / ATCC 11124 / CBS 356.35 / IMI 108563 / JCM 9778 / NBRC 8474)</name>
    <name type="common">Peach leaf curl fungus</name>
    <name type="synonym">Lalaria deformans</name>
    <dbReference type="NCBI Taxonomy" id="1097556"/>
    <lineage>
        <taxon>Eukaryota</taxon>
        <taxon>Fungi</taxon>
        <taxon>Dikarya</taxon>
        <taxon>Ascomycota</taxon>
        <taxon>Taphrinomycotina</taxon>
        <taxon>Taphrinomycetes</taxon>
        <taxon>Taphrinales</taxon>
        <taxon>Taphrinaceae</taxon>
        <taxon>Taphrina</taxon>
    </lineage>
</organism>
<gene>
    <name evidence="2" type="ORF">TAPDE_000547</name>
</gene>